<dbReference type="Pfam" id="PF18962">
    <property type="entry name" value="Por_Secre_tail"/>
    <property type="match status" value="1"/>
</dbReference>
<gene>
    <name evidence="2" type="ORF">FAES_0595</name>
</gene>
<dbReference type="KEGG" id="fae:FAES_0595"/>
<evidence type="ECO:0000313" key="3">
    <source>
        <dbReference type="Proteomes" id="UP000011058"/>
    </source>
</evidence>
<dbReference type="HOGENOM" id="CLU_004793_0_0_10"/>
<dbReference type="EMBL" id="HE796683">
    <property type="protein sequence ID" value="CCG98606.1"/>
    <property type="molecule type" value="Genomic_DNA"/>
</dbReference>
<reference evidence="2 3" key="1">
    <citation type="journal article" date="2012" name="J. Bacteriol.">
        <title>Genome Sequence of Fibrella aestuarina BUZ 2T, a Filamentous Marine Bacterium.</title>
        <authorList>
            <person name="Filippini M."/>
            <person name="Qi W."/>
            <person name="Blom J."/>
            <person name="Goesmann A."/>
            <person name="Smits T.H."/>
            <person name="Bagheri H.C."/>
        </authorList>
    </citation>
    <scope>NUCLEOTIDE SEQUENCE [LARGE SCALE GENOMIC DNA]</scope>
    <source>
        <strain evidence="3">BUZ 2T</strain>
    </source>
</reference>
<evidence type="ECO:0000259" key="1">
    <source>
        <dbReference type="Pfam" id="PF18962"/>
    </source>
</evidence>
<dbReference type="STRING" id="1166018.FAES_0595"/>
<protein>
    <recommendedName>
        <fullName evidence="1">Secretion system C-terminal sorting domain-containing protein</fullName>
    </recommendedName>
</protein>
<dbReference type="eggNOG" id="COG2911">
    <property type="taxonomic scope" value="Bacteria"/>
</dbReference>
<keyword evidence="3" id="KW-1185">Reference proteome</keyword>
<evidence type="ECO:0000313" key="2">
    <source>
        <dbReference type="EMBL" id="CCG98606.1"/>
    </source>
</evidence>
<name>I0K3A3_9BACT</name>
<dbReference type="Proteomes" id="UP000011058">
    <property type="component" value="Chromosome"/>
</dbReference>
<accession>I0K3A3</accession>
<proteinExistence type="predicted"/>
<organism evidence="2 3">
    <name type="scientific">Fibrella aestuarina BUZ 2</name>
    <dbReference type="NCBI Taxonomy" id="1166018"/>
    <lineage>
        <taxon>Bacteria</taxon>
        <taxon>Pseudomonadati</taxon>
        <taxon>Bacteroidota</taxon>
        <taxon>Cytophagia</taxon>
        <taxon>Cytophagales</taxon>
        <taxon>Spirosomataceae</taxon>
        <taxon>Fibrella</taxon>
    </lineage>
</organism>
<dbReference type="NCBIfam" id="TIGR04183">
    <property type="entry name" value="Por_Secre_tail"/>
    <property type="match status" value="1"/>
</dbReference>
<dbReference type="PATRIC" id="fig|1166018.3.peg.604"/>
<sequence>MVVEWLIFRSEQPTLYPVHQRFLFLFSKAGFRYAGYLLSCLLALPGFGQQILLSPAPTGCLGGTVPVSFTVVGPFDVGNQFKVTFHDNNGSVAVVTDNVSALGGSIRIPDKIRAGEAYRIQVSSTRPEVGSNFVDFQANTIPSARLLTPAADVTLNPGDPLPLAVSLSGGGPYTLQFTDGQQRTIDNVFQATVTVFPTESKTYQLATVGNNCGVSGTSGAIPVTVRSAGLLVSRLSTTEPCAGQPLLVYYSTDRPLPANTPFRADFLPVTGNGPTYSTSVSATESPIRLIVPANVATSGAYRLRLTSDVANVSAYYRDQYDPVASLVMIRRAPTVRLAGGNTTINFGQTAQLRATIVGLGGGFVAFTDGSERPFMAYEEGADQTIAVQPRQTTTYTVQRVSSGCAAAGAEAGSGSTTVTVRTGYRIDSLSSTLVCTGQPFQVYFTTNEGTISTNVAEYSLRGAARVSGDQLQAGTIDFVVQRVVAGAQPNTGILTAIARPLPDNYLTDPTYNRDGALGAGQFFCQLARNGNAGNVYGQPLAVATPPRLLLRSASQTLDRPQLTYLLADLASQGGPTELTLSDGSRQTVSGLIDFSQKASTVLVEALANQTGTFSVASVQNSCGVGVAQGSAQVRVLGDTTAIFMRPIPAILCGANTVSVAFTTKGNVPANTTYRVEIMEDDGLFKGRYLGAGTASPIVVTIPVGYTLFNRVQVRVVTSSPVAGTNVLASAARPFTYIDPTQAVRLSYGGFGATETVIRPGDAVPLRLTTTSNSNVPVELTLSDGTRGTFTGAGTDVLVRPTQTTTYTIRSVQNGCGAARGTGTVTVRVQPFIWQPQLQQTAYCEGDSLGVFVVTQGTVPANMTHSLQLLVNDNVVQTLPARLAGNRLTSSLPSSLTLNQSYAVRVLSNAGGDQFYSQPTASSFRFYRIPRLQLTPPNNQTAVVLEANQNSVNVQLTDPSGTPTVLPRPYQYRINDQFYSPIATLPTTVPLFANSARPTSYSVSGVYDSYCGFGVATGSVRVSFKPGLRALAVNKAQFCRNGDQATVAYEVAGDFAATDRFTVFLTSTSGNRIRVAESANAIDRLTFPINASIPSGTYLVSLVSSVTGLPGFDNTPTIVVGDVPSVVIAGGNAIQYPDQPVTVGVRVASGFLPVSVTFTNGTVQTLNTADNTLTFSPQQSSTYQVARVSNSCGVGSATGSVSVTVLPNATNELRVTTISPTNGLQGICQGGTVLVTFEAKGAFGAGNTYTVYLSDTTGLNYQPLPTRLVSANTLSVTLPANVAGAGYRLRIGASNPAVLGSSSTILTIRPGLVATIAGPTQAYVNELVPIVITLNNSGPWSLTLTNSVYGMEVLTINESPFFYRVRPDATTTYTLQSVFNLQCGLGRATGSLTLTVVNPLAVDPSLPIRATVAPNPTQGQVRVWGPLPMAQRLSLHLTDMQGRALWQRDLGTLTSLDHEVDLSNLPAGQYLLSVVGDAGQTVFKVVKQ</sequence>
<dbReference type="InterPro" id="IPR026444">
    <property type="entry name" value="Secre_tail"/>
</dbReference>
<feature type="domain" description="Secretion system C-terminal sorting" evidence="1">
    <location>
        <begin position="1413"/>
        <end position="1484"/>
    </location>
</feature>